<dbReference type="GO" id="GO:0003994">
    <property type="term" value="F:aconitate hydratase activity"/>
    <property type="evidence" value="ECO:0007669"/>
    <property type="project" value="UniProtKB-EC"/>
</dbReference>
<reference evidence="13 14" key="1">
    <citation type="journal article" date="2014" name="Nature">
        <title>An environmental bacterial taxon with a large and distinct metabolic repertoire.</title>
        <authorList>
            <person name="Wilson M.C."/>
            <person name="Mori T."/>
            <person name="Ruckert C."/>
            <person name="Uria A.R."/>
            <person name="Helf M.J."/>
            <person name="Takada K."/>
            <person name="Gernert C."/>
            <person name="Steffens U.A."/>
            <person name="Heycke N."/>
            <person name="Schmitt S."/>
            <person name="Rinke C."/>
            <person name="Helfrich E.J."/>
            <person name="Brachmann A.O."/>
            <person name="Gurgui C."/>
            <person name="Wakimoto T."/>
            <person name="Kracht M."/>
            <person name="Crusemann M."/>
            <person name="Hentschel U."/>
            <person name="Abe I."/>
            <person name="Matsunaga S."/>
            <person name="Kalinowski J."/>
            <person name="Takeyama H."/>
            <person name="Piel J."/>
        </authorList>
    </citation>
    <scope>NUCLEOTIDE SEQUENCE [LARGE SCALE GENOMIC DNA]</scope>
    <source>
        <strain evidence="14">TSY2</strain>
    </source>
</reference>
<dbReference type="GO" id="GO:0006099">
    <property type="term" value="P:tricarboxylic acid cycle"/>
    <property type="evidence" value="ECO:0007669"/>
    <property type="project" value="UniProtKB-UniPathway"/>
</dbReference>
<name>W4LQQ0_9BACT</name>
<feature type="non-terminal residue" evidence="13">
    <location>
        <position position="371"/>
    </location>
</feature>
<evidence type="ECO:0000256" key="3">
    <source>
        <dbReference type="ARBA" id="ARBA00012926"/>
    </source>
</evidence>
<feature type="domain" description="Aconitase A/isopropylmalate dehydratase small subunit swivel" evidence="12">
    <location>
        <begin position="275"/>
        <end position="337"/>
    </location>
</feature>
<dbReference type="Gene3D" id="3.20.19.10">
    <property type="entry name" value="Aconitase, domain 4"/>
    <property type="match status" value="1"/>
</dbReference>
<dbReference type="HOGENOM" id="CLU_006714_2_3_7"/>
<dbReference type="AlphaFoldDB" id="W4LQQ0"/>
<keyword evidence="5" id="KW-0479">Metal-binding</keyword>
<dbReference type="GO" id="GO:0051539">
    <property type="term" value="F:4 iron, 4 sulfur cluster binding"/>
    <property type="evidence" value="ECO:0007669"/>
    <property type="project" value="TreeGrafter"/>
</dbReference>
<comment type="cofactor">
    <cofactor evidence="1">
        <name>[4Fe-4S] cluster</name>
        <dbReference type="ChEBI" id="CHEBI:49883"/>
    </cofactor>
</comment>
<dbReference type="InterPro" id="IPR015928">
    <property type="entry name" value="Aconitase/3IPM_dehydase_swvl"/>
</dbReference>
<dbReference type="InterPro" id="IPR000573">
    <property type="entry name" value="AconitaseA/IPMdHydase_ssu_swvl"/>
</dbReference>
<evidence type="ECO:0000313" key="14">
    <source>
        <dbReference type="Proteomes" id="UP000019140"/>
    </source>
</evidence>
<evidence type="ECO:0000256" key="5">
    <source>
        <dbReference type="ARBA" id="ARBA00022723"/>
    </source>
</evidence>
<dbReference type="Pfam" id="PF00330">
    <property type="entry name" value="Aconitase"/>
    <property type="match status" value="1"/>
</dbReference>
<sequence length="371" mass="39877">ERAQDYTPLAADADATYDEHMEIDLDTLEPLIAQPNSPDNVCAITEIQGIPVNQVAVGSCTNSSYSDLMMMAEMLKGRSVHPNVSLVVSPGSRQVLQMIARNGALADLIAAGARILESACGPCAGMGQVPSFDAVSVRSFNRNFPGRSGDPNNRVYLASPAACAAAAMAGEIADPRPYATDNVGLPDAYIIDDSGVLPPAPEPEAIEIRRGPNIKPLPTRGNLEPVLSGTVMLKLDDNISTDHILPAGPTVLPLRSNVPAIAEYLFRYVDPTFVERVKASGGGFIVAAQNYGQGSSREHAAMCPMYFGIKAIMAKSFARIHRDNLINYAVLPLTFVNASDYDAIEPEDNLEMPDVRERLEAGETRFIIHNR</sequence>
<proteinExistence type="predicted"/>
<evidence type="ECO:0000256" key="6">
    <source>
        <dbReference type="ARBA" id="ARBA00023004"/>
    </source>
</evidence>
<dbReference type="UniPathway" id="UPA00223">
    <property type="reaction ID" value="UER00718"/>
</dbReference>
<comment type="pathway">
    <text evidence="2">Carbohydrate metabolism; tricarboxylic acid cycle; isocitrate from oxaloacetate: step 2/2.</text>
</comment>
<dbReference type="EMBL" id="AZHX01001754">
    <property type="protein sequence ID" value="ETX00215.1"/>
    <property type="molecule type" value="Genomic_DNA"/>
</dbReference>
<gene>
    <name evidence="13" type="ORF">ETSY2_39500</name>
</gene>
<evidence type="ECO:0000256" key="8">
    <source>
        <dbReference type="ARBA" id="ARBA00023501"/>
    </source>
</evidence>
<evidence type="ECO:0000256" key="9">
    <source>
        <dbReference type="ARBA" id="ARBA00031081"/>
    </source>
</evidence>
<evidence type="ECO:0000259" key="11">
    <source>
        <dbReference type="Pfam" id="PF00330"/>
    </source>
</evidence>
<dbReference type="Gene3D" id="3.30.499.10">
    <property type="entry name" value="Aconitase, domain 3"/>
    <property type="match status" value="1"/>
</dbReference>
<dbReference type="InterPro" id="IPR001030">
    <property type="entry name" value="Acoase/IPM_deHydtase_lsu_aba"/>
</dbReference>
<dbReference type="InterPro" id="IPR018136">
    <property type="entry name" value="Aconitase_4Fe-4S_BS"/>
</dbReference>
<comment type="catalytic activity">
    <reaction evidence="8">
        <text>citrate = D-threo-isocitrate</text>
        <dbReference type="Rhea" id="RHEA:10336"/>
        <dbReference type="ChEBI" id="CHEBI:15562"/>
        <dbReference type="ChEBI" id="CHEBI:16947"/>
        <dbReference type="EC" id="4.2.1.3"/>
    </reaction>
</comment>
<dbReference type="PROSITE" id="PS00450">
    <property type="entry name" value="ACONITASE_1"/>
    <property type="match status" value="1"/>
</dbReference>
<feature type="non-terminal residue" evidence="13">
    <location>
        <position position="1"/>
    </location>
</feature>
<evidence type="ECO:0000259" key="12">
    <source>
        <dbReference type="Pfam" id="PF00694"/>
    </source>
</evidence>
<organism evidence="13 14">
    <name type="scientific">Candidatus Entotheonella gemina</name>
    <dbReference type="NCBI Taxonomy" id="1429439"/>
    <lineage>
        <taxon>Bacteria</taxon>
        <taxon>Pseudomonadati</taxon>
        <taxon>Nitrospinota/Tectimicrobiota group</taxon>
        <taxon>Candidatus Tectimicrobiota</taxon>
        <taxon>Candidatus Entotheonellia</taxon>
        <taxon>Candidatus Entotheonellales</taxon>
        <taxon>Candidatus Entotheonellaceae</taxon>
        <taxon>Candidatus Entotheonella</taxon>
    </lineage>
</organism>
<dbReference type="GO" id="GO:0046872">
    <property type="term" value="F:metal ion binding"/>
    <property type="evidence" value="ECO:0007669"/>
    <property type="project" value="UniProtKB-KW"/>
</dbReference>
<dbReference type="InterPro" id="IPR050926">
    <property type="entry name" value="Aconitase/IPM_isomerase"/>
</dbReference>
<dbReference type="InterPro" id="IPR015931">
    <property type="entry name" value="Acnase/IPM_dHydase_lsu_aba_1/3"/>
</dbReference>
<evidence type="ECO:0000256" key="4">
    <source>
        <dbReference type="ARBA" id="ARBA00019378"/>
    </source>
</evidence>
<evidence type="ECO:0000256" key="2">
    <source>
        <dbReference type="ARBA" id="ARBA00004717"/>
    </source>
</evidence>
<evidence type="ECO:0000256" key="1">
    <source>
        <dbReference type="ARBA" id="ARBA00001966"/>
    </source>
</evidence>
<feature type="domain" description="Aconitase/3-isopropylmalate dehydratase large subunit alpha/beta/alpha" evidence="11">
    <location>
        <begin position="46"/>
        <end position="170"/>
    </location>
</feature>
<dbReference type="PANTHER" id="PTHR43160:SF3">
    <property type="entry name" value="ACONITATE HYDRATASE, MITOCHONDRIAL"/>
    <property type="match status" value="1"/>
</dbReference>
<evidence type="ECO:0000256" key="7">
    <source>
        <dbReference type="ARBA" id="ARBA00023014"/>
    </source>
</evidence>
<dbReference type="Proteomes" id="UP000019140">
    <property type="component" value="Unassembled WGS sequence"/>
</dbReference>
<accession>W4LQQ0</accession>
<keyword evidence="14" id="KW-1185">Reference proteome</keyword>
<evidence type="ECO:0000313" key="13">
    <source>
        <dbReference type="EMBL" id="ETX00215.1"/>
    </source>
</evidence>
<dbReference type="SUPFAM" id="SSF53732">
    <property type="entry name" value="Aconitase iron-sulfur domain"/>
    <property type="match status" value="1"/>
</dbReference>
<dbReference type="PANTHER" id="PTHR43160">
    <property type="entry name" value="ACONITATE HYDRATASE B"/>
    <property type="match status" value="1"/>
</dbReference>
<keyword evidence="7" id="KW-0411">Iron-sulfur</keyword>
<keyword evidence="6" id="KW-0408">Iron</keyword>
<dbReference type="Pfam" id="PF00694">
    <property type="entry name" value="Aconitase_C"/>
    <property type="match status" value="1"/>
</dbReference>
<dbReference type="SUPFAM" id="SSF52016">
    <property type="entry name" value="LeuD/IlvD-like"/>
    <property type="match status" value="1"/>
</dbReference>
<comment type="caution">
    <text evidence="13">The sequence shown here is derived from an EMBL/GenBank/DDBJ whole genome shotgun (WGS) entry which is preliminary data.</text>
</comment>
<dbReference type="EC" id="4.2.1.3" evidence="3"/>
<dbReference type="InterPro" id="IPR036008">
    <property type="entry name" value="Aconitase_4Fe-4S_dom"/>
</dbReference>
<dbReference type="GO" id="GO:0005829">
    <property type="term" value="C:cytosol"/>
    <property type="evidence" value="ECO:0007669"/>
    <property type="project" value="TreeGrafter"/>
</dbReference>
<evidence type="ECO:0000256" key="10">
    <source>
        <dbReference type="ARBA" id="ARBA00031977"/>
    </source>
</evidence>
<protein>
    <recommendedName>
        <fullName evidence="4">Aconitate hydratase A</fullName>
        <ecNumber evidence="3">4.2.1.3</ecNumber>
    </recommendedName>
    <alternativeName>
        <fullName evidence="10">Iron-responsive protein-like</fullName>
    </alternativeName>
    <alternativeName>
        <fullName evidence="9">RNA-binding protein</fullName>
    </alternativeName>
</protein>